<evidence type="ECO:0000256" key="5">
    <source>
        <dbReference type="ARBA" id="ARBA00022777"/>
    </source>
</evidence>
<dbReference type="PROSITE" id="PS50011">
    <property type="entry name" value="PROTEIN_KINASE_DOM"/>
    <property type="match status" value="1"/>
</dbReference>
<evidence type="ECO:0000256" key="6">
    <source>
        <dbReference type="ARBA" id="ARBA00022840"/>
    </source>
</evidence>
<dbReference type="PANTHER" id="PTHR24346:SF82">
    <property type="entry name" value="KP78A-RELATED"/>
    <property type="match status" value="1"/>
</dbReference>
<feature type="domain" description="Protein kinase" evidence="8">
    <location>
        <begin position="397"/>
        <end position="717"/>
    </location>
</feature>
<sequence>MASWPPQPDSAIIPDDTTAHHGPFADVAASIAAAGFLNKRNAEANSALDMTASSHLAASPISTSTSTPRPSASPLQFRSNTIAPSPPLRFRSRSPSPAPPPAASSPPGHGFRSPYRPSILGDGALRLQTDFRPKSPLSPDNTNGFATPCRTPKRPGAPLQHKSSTSSLRPVSRTPSFKATGSLSGAFGSASAASSTVPSPIISAMGDVTPLPSPLLSTHSPGPWRQLRHLSREGHQNAAAVSEGILVENAEDASATPTRLSGMRKPYAGLSSGLAPPAVHGDGLDGAYRPHNPHMRNRSTSEYKPDPLAIPKRMSTVSGPTHKPAVNGLADAHMRREPHLSEARGLTPIEKPPTPPPSESSLSAIDLSSTAITPSGKRPRAEYFEAFGRHDRKRRRWRAIMTLGQGTFSRVMLATSQTSSANDEDEDYSSSGRRTPELPTQLDRRSLVAVKICEHGPRGGASEDRIEMSLKRELEIMQVIHHPSLVNLKAWSIEPTRAILVLSYYPGGDLFDLAAKHRNLLGPPLIRRMFSELVGAVSYLHGSKIVHRDIKLENVLVNLTPAEISSVSDWTTYPYPIITLSDLGLSRHVADDEKLETRCGSDDYAAPEVIMGQPYDGRATDAWSLGVLLYALLEGRLPFDDPKTRMRSRVSHRIARAEWRWYEYGSKEGEDGEGDHEADYAKFDAKGLRGAMEVVEGLLKRARSRWPLAKVAANEWVKGGIQVEGGIKFREEEEGEEVL</sequence>
<keyword evidence="6" id="KW-0067">ATP-binding</keyword>
<dbReference type="InterPro" id="IPR011009">
    <property type="entry name" value="Kinase-like_dom_sf"/>
</dbReference>
<keyword evidence="10" id="KW-1185">Reference proteome</keyword>
<name>A0AAV9H613_9PEZI</name>
<dbReference type="SUPFAM" id="SSF56112">
    <property type="entry name" value="Protein kinase-like (PK-like)"/>
    <property type="match status" value="1"/>
</dbReference>
<dbReference type="GO" id="GO:0005737">
    <property type="term" value="C:cytoplasm"/>
    <property type="evidence" value="ECO:0007669"/>
    <property type="project" value="TreeGrafter"/>
</dbReference>
<feature type="compositionally biased region" description="Polar residues" evidence="7">
    <location>
        <begin position="161"/>
        <end position="177"/>
    </location>
</feature>
<evidence type="ECO:0000256" key="2">
    <source>
        <dbReference type="ARBA" id="ARBA00022527"/>
    </source>
</evidence>
<evidence type="ECO:0000313" key="9">
    <source>
        <dbReference type="EMBL" id="KAK4456484.1"/>
    </source>
</evidence>
<evidence type="ECO:0000256" key="7">
    <source>
        <dbReference type="SAM" id="MobiDB-lite"/>
    </source>
</evidence>
<dbReference type="EMBL" id="MU865209">
    <property type="protein sequence ID" value="KAK4456484.1"/>
    <property type="molecule type" value="Genomic_DNA"/>
</dbReference>
<evidence type="ECO:0000256" key="4">
    <source>
        <dbReference type="ARBA" id="ARBA00022741"/>
    </source>
</evidence>
<dbReference type="Proteomes" id="UP001321749">
    <property type="component" value="Unassembled WGS sequence"/>
</dbReference>
<dbReference type="Pfam" id="PF00069">
    <property type="entry name" value="Pkinase"/>
    <property type="match status" value="1"/>
</dbReference>
<gene>
    <name evidence="9" type="ORF">QBC42DRAFT_190907</name>
</gene>
<evidence type="ECO:0000313" key="10">
    <source>
        <dbReference type="Proteomes" id="UP001321749"/>
    </source>
</evidence>
<feature type="region of interest" description="Disordered" evidence="7">
    <location>
        <begin position="415"/>
        <end position="438"/>
    </location>
</feature>
<comment type="caution">
    <text evidence="9">The sequence shown here is derived from an EMBL/GenBank/DDBJ whole genome shotgun (WGS) entry which is preliminary data.</text>
</comment>
<keyword evidence="3" id="KW-0808">Transferase</keyword>
<dbReference type="PROSITE" id="PS00108">
    <property type="entry name" value="PROTEIN_KINASE_ST"/>
    <property type="match status" value="1"/>
</dbReference>
<evidence type="ECO:0000256" key="3">
    <source>
        <dbReference type="ARBA" id="ARBA00022679"/>
    </source>
</evidence>
<dbReference type="GO" id="GO:0035556">
    <property type="term" value="P:intracellular signal transduction"/>
    <property type="evidence" value="ECO:0007669"/>
    <property type="project" value="TreeGrafter"/>
</dbReference>
<proteinExistence type="inferred from homology"/>
<organism evidence="9 10">
    <name type="scientific">Cladorrhinum samala</name>
    <dbReference type="NCBI Taxonomy" id="585594"/>
    <lineage>
        <taxon>Eukaryota</taxon>
        <taxon>Fungi</taxon>
        <taxon>Dikarya</taxon>
        <taxon>Ascomycota</taxon>
        <taxon>Pezizomycotina</taxon>
        <taxon>Sordariomycetes</taxon>
        <taxon>Sordariomycetidae</taxon>
        <taxon>Sordariales</taxon>
        <taxon>Podosporaceae</taxon>
        <taxon>Cladorrhinum</taxon>
    </lineage>
</organism>
<dbReference type="InterPro" id="IPR008271">
    <property type="entry name" value="Ser/Thr_kinase_AS"/>
</dbReference>
<reference evidence="9" key="1">
    <citation type="journal article" date="2023" name="Mol. Phylogenet. Evol.">
        <title>Genome-scale phylogeny and comparative genomics of the fungal order Sordariales.</title>
        <authorList>
            <person name="Hensen N."/>
            <person name="Bonometti L."/>
            <person name="Westerberg I."/>
            <person name="Brannstrom I.O."/>
            <person name="Guillou S."/>
            <person name="Cros-Aarteil S."/>
            <person name="Calhoun S."/>
            <person name="Haridas S."/>
            <person name="Kuo A."/>
            <person name="Mondo S."/>
            <person name="Pangilinan J."/>
            <person name="Riley R."/>
            <person name="LaButti K."/>
            <person name="Andreopoulos B."/>
            <person name="Lipzen A."/>
            <person name="Chen C."/>
            <person name="Yan M."/>
            <person name="Daum C."/>
            <person name="Ng V."/>
            <person name="Clum A."/>
            <person name="Steindorff A."/>
            <person name="Ohm R.A."/>
            <person name="Martin F."/>
            <person name="Silar P."/>
            <person name="Natvig D.O."/>
            <person name="Lalanne C."/>
            <person name="Gautier V."/>
            <person name="Ament-Velasquez S.L."/>
            <person name="Kruys A."/>
            <person name="Hutchinson M.I."/>
            <person name="Powell A.J."/>
            <person name="Barry K."/>
            <person name="Miller A.N."/>
            <person name="Grigoriev I.V."/>
            <person name="Debuchy R."/>
            <person name="Gladieux P."/>
            <person name="Hiltunen Thoren M."/>
            <person name="Johannesson H."/>
        </authorList>
    </citation>
    <scope>NUCLEOTIDE SEQUENCE</scope>
    <source>
        <strain evidence="9">PSN324</strain>
    </source>
</reference>
<dbReference type="InterPro" id="IPR000719">
    <property type="entry name" value="Prot_kinase_dom"/>
</dbReference>
<dbReference type="PANTHER" id="PTHR24346">
    <property type="entry name" value="MAP/MICROTUBULE AFFINITY-REGULATING KINASE"/>
    <property type="match status" value="1"/>
</dbReference>
<dbReference type="GO" id="GO:0005524">
    <property type="term" value="F:ATP binding"/>
    <property type="evidence" value="ECO:0007669"/>
    <property type="project" value="UniProtKB-KW"/>
</dbReference>
<dbReference type="FunFam" id="1.10.510.10:FF:000640">
    <property type="entry name" value="Serine/threonine-protein kinase PRR1"/>
    <property type="match status" value="1"/>
</dbReference>
<feature type="region of interest" description="Disordered" evidence="7">
    <location>
        <begin position="341"/>
        <end position="363"/>
    </location>
</feature>
<dbReference type="AlphaFoldDB" id="A0AAV9H613"/>
<evidence type="ECO:0000256" key="1">
    <source>
        <dbReference type="ARBA" id="ARBA00010791"/>
    </source>
</evidence>
<feature type="region of interest" description="Disordered" evidence="7">
    <location>
        <begin position="57"/>
        <end position="177"/>
    </location>
</feature>
<feature type="region of interest" description="Disordered" evidence="7">
    <location>
        <begin position="1"/>
        <end position="21"/>
    </location>
</feature>
<dbReference type="GO" id="GO:0004674">
    <property type="term" value="F:protein serine/threonine kinase activity"/>
    <property type="evidence" value="ECO:0007669"/>
    <property type="project" value="UniProtKB-KW"/>
</dbReference>
<dbReference type="SMART" id="SM00220">
    <property type="entry name" value="S_TKc"/>
    <property type="match status" value="1"/>
</dbReference>
<dbReference type="Gene3D" id="1.10.510.10">
    <property type="entry name" value="Transferase(Phosphotransferase) domain 1"/>
    <property type="match status" value="1"/>
</dbReference>
<comment type="similarity">
    <text evidence="1">Belongs to the protein kinase superfamily. CAMK Ser/Thr protein kinase family. NIM1 subfamily.</text>
</comment>
<keyword evidence="5 9" id="KW-0418">Kinase</keyword>
<reference evidence="9" key="2">
    <citation type="submission" date="2023-06" db="EMBL/GenBank/DDBJ databases">
        <authorList>
            <consortium name="Lawrence Berkeley National Laboratory"/>
            <person name="Mondo S.J."/>
            <person name="Hensen N."/>
            <person name="Bonometti L."/>
            <person name="Westerberg I."/>
            <person name="Brannstrom I.O."/>
            <person name="Guillou S."/>
            <person name="Cros-Aarteil S."/>
            <person name="Calhoun S."/>
            <person name="Haridas S."/>
            <person name="Kuo A."/>
            <person name="Pangilinan J."/>
            <person name="Riley R."/>
            <person name="Labutti K."/>
            <person name="Andreopoulos B."/>
            <person name="Lipzen A."/>
            <person name="Chen C."/>
            <person name="Yanf M."/>
            <person name="Daum C."/>
            <person name="Ng V."/>
            <person name="Clum A."/>
            <person name="Steindorff A."/>
            <person name="Ohm R."/>
            <person name="Martin F."/>
            <person name="Silar P."/>
            <person name="Natvig D."/>
            <person name="Lalanne C."/>
            <person name="Gautier V."/>
            <person name="Ament-Velasquez S.L."/>
            <person name="Kruys A."/>
            <person name="Hutchinson M.I."/>
            <person name="Powell A.J."/>
            <person name="Barry K."/>
            <person name="Miller A.N."/>
            <person name="Grigoriev I.V."/>
            <person name="Debuchy R."/>
            <person name="Gladieux P."/>
            <person name="Thoren M.H."/>
            <person name="Johannesson H."/>
        </authorList>
    </citation>
    <scope>NUCLEOTIDE SEQUENCE</scope>
    <source>
        <strain evidence="9">PSN324</strain>
    </source>
</reference>
<feature type="compositionally biased region" description="Low complexity" evidence="7">
    <location>
        <begin position="57"/>
        <end position="74"/>
    </location>
</feature>
<accession>A0AAV9H613</accession>
<evidence type="ECO:0000259" key="8">
    <source>
        <dbReference type="PROSITE" id="PS50011"/>
    </source>
</evidence>
<keyword evidence="4" id="KW-0547">Nucleotide-binding</keyword>
<protein>
    <submittedName>
        <fullName evidence="9">Serine/threonine-protein kinase PRR1</fullName>
    </submittedName>
</protein>
<keyword evidence="2" id="KW-0723">Serine/threonine-protein kinase</keyword>